<dbReference type="STRING" id="764103.G7DUD2"/>
<dbReference type="GO" id="GO:0044571">
    <property type="term" value="P:[2Fe-2S] cluster assembly"/>
    <property type="evidence" value="ECO:0007669"/>
    <property type="project" value="UniProtKB-ARBA"/>
</dbReference>
<dbReference type="EMBL" id="BABT02000028">
    <property type="protein sequence ID" value="GAA94192.1"/>
    <property type="molecule type" value="Genomic_DNA"/>
</dbReference>
<evidence type="ECO:0000256" key="1">
    <source>
        <dbReference type="ARBA" id="ARBA00022714"/>
    </source>
</evidence>
<dbReference type="PANTHER" id="PTHR10293:SF16">
    <property type="entry name" value="GLUTAREDOXIN-RELATED PROTEIN 5, MITOCHONDRIAL"/>
    <property type="match status" value="1"/>
</dbReference>
<comment type="caution">
    <text evidence="9">The sequence shown here is derived from an EMBL/GenBank/DDBJ whole genome shotgun (WGS) entry which is preliminary data.</text>
</comment>
<dbReference type="InterPro" id="IPR036249">
    <property type="entry name" value="Thioredoxin-like_sf"/>
</dbReference>
<evidence type="ECO:0000259" key="8">
    <source>
        <dbReference type="Pfam" id="PF00462"/>
    </source>
</evidence>
<evidence type="ECO:0000313" key="9">
    <source>
        <dbReference type="EMBL" id="GAA94192.1"/>
    </source>
</evidence>
<dbReference type="FunCoup" id="G7DUD2">
    <property type="interactions" value="254"/>
</dbReference>
<keyword evidence="3" id="KW-0408">Iron</keyword>
<keyword evidence="5" id="KW-0676">Redox-active center</keyword>
<dbReference type="HOGENOM" id="CLU_1250946_0_0_1"/>
<dbReference type="AlphaFoldDB" id="G7DUD2"/>
<feature type="domain" description="Glutaredoxin" evidence="8">
    <location>
        <begin position="68"/>
        <end position="134"/>
    </location>
</feature>
<gene>
    <name evidence="9" type="primary">Mo00840</name>
    <name evidence="9" type="ORF">E5Q_00840</name>
</gene>
<organism evidence="9 10">
    <name type="scientific">Mixia osmundae (strain CBS 9802 / IAM 14324 / JCM 22182 / KY 12970)</name>
    <dbReference type="NCBI Taxonomy" id="764103"/>
    <lineage>
        <taxon>Eukaryota</taxon>
        <taxon>Fungi</taxon>
        <taxon>Dikarya</taxon>
        <taxon>Basidiomycota</taxon>
        <taxon>Pucciniomycotina</taxon>
        <taxon>Mixiomycetes</taxon>
        <taxon>Mixiales</taxon>
        <taxon>Mixiaceae</taxon>
        <taxon>Mixia</taxon>
    </lineage>
</organism>
<accession>G7DUD2</accession>
<dbReference type="Gene3D" id="3.40.30.10">
    <property type="entry name" value="Glutaredoxin"/>
    <property type="match status" value="1"/>
</dbReference>
<dbReference type="SUPFAM" id="SSF52833">
    <property type="entry name" value="Thioredoxin-like"/>
    <property type="match status" value="1"/>
</dbReference>
<dbReference type="eggNOG" id="KOG0911">
    <property type="taxonomic scope" value="Eukaryota"/>
</dbReference>
<name>G7DUD2_MIXOS</name>
<dbReference type="OrthoDB" id="415696at2759"/>
<proteinExistence type="predicted"/>
<evidence type="ECO:0000256" key="2">
    <source>
        <dbReference type="ARBA" id="ARBA00022723"/>
    </source>
</evidence>
<dbReference type="InParanoid" id="G7DUD2"/>
<keyword evidence="4" id="KW-0411">Iron-sulfur</keyword>
<evidence type="ECO:0000313" key="10">
    <source>
        <dbReference type="Proteomes" id="UP000009131"/>
    </source>
</evidence>
<dbReference type="Pfam" id="PF00462">
    <property type="entry name" value="Glutaredoxin"/>
    <property type="match status" value="1"/>
</dbReference>
<feature type="compositionally biased region" description="Low complexity" evidence="7">
    <location>
        <begin position="160"/>
        <end position="169"/>
    </location>
</feature>
<dbReference type="GO" id="GO:0046872">
    <property type="term" value="F:metal ion binding"/>
    <property type="evidence" value="ECO:0007669"/>
    <property type="project" value="UniProtKB-KW"/>
</dbReference>
<dbReference type="NCBIfam" id="TIGR00365">
    <property type="entry name" value="Grx4 family monothiol glutaredoxin"/>
    <property type="match status" value="1"/>
</dbReference>
<feature type="region of interest" description="Disordered" evidence="7">
    <location>
        <begin position="158"/>
        <end position="180"/>
    </location>
</feature>
<reference evidence="9 10" key="2">
    <citation type="journal article" date="2012" name="Open Biol.">
        <title>Characteristics of nucleosomes and linker DNA regions on the genome of the basidiomycete Mixia osmundae revealed by mono- and dinucleosome mapping.</title>
        <authorList>
            <person name="Nishida H."/>
            <person name="Kondo S."/>
            <person name="Matsumoto T."/>
            <person name="Suzuki Y."/>
            <person name="Yoshikawa H."/>
            <person name="Taylor T.D."/>
            <person name="Sugiyama J."/>
        </authorList>
    </citation>
    <scope>NUCLEOTIDE SEQUENCE [LARGE SCALE GENOMIC DNA]</scope>
    <source>
        <strain evidence="10">CBS 9802 / IAM 14324 / JCM 22182 / KY 12970</strain>
    </source>
</reference>
<dbReference type="InterPro" id="IPR033658">
    <property type="entry name" value="GRX_PICOT-like"/>
</dbReference>
<reference evidence="9 10" key="1">
    <citation type="journal article" date="2011" name="J. Gen. Appl. Microbiol.">
        <title>Draft genome sequencing of the enigmatic basidiomycete Mixia osmundae.</title>
        <authorList>
            <person name="Nishida H."/>
            <person name="Nagatsuka Y."/>
            <person name="Sugiyama J."/>
        </authorList>
    </citation>
    <scope>NUCLEOTIDE SEQUENCE [LARGE SCALE GENOMIC DNA]</scope>
    <source>
        <strain evidence="10">CBS 9802 / IAM 14324 / JCM 22182 / KY 12970</strain>
    </source>
</reference>
<keyword evidence="1" id="KW-0001">2Fe-2S</keyword>
<keyword evidence="2" id="KW-0479">Metal-binding</keyword>
<dbReference type="CDD" id="cd03028">
    <property type="entry name" value="GRX_PICOT_like"/>
    <property type="match status" value="1"/>
</dbReference>
<dbReference type="PROSITE" id="PS51354">
    <property type="entry name" value="GLUTAREDOXIN_2"/>
    <property type="match status" value="1"/>
</dbReference>
<dbReference type="GO" id="GO:0005759">
    <property type="term" value="C:mitochondrial matrix"/>
    <property type="evidence" value="ECO:0007669"/>
    <property type="project" value="TreeGrafter"/>
</dbReference>
<dbReference type="Proteomes" id="UP000009131">
    <property type="component" value="Unassembled WGS sequence"/>
</dbReference>
<dbReference type="GO" id="GO:0015036">
    <property type="term" value="F:disulfide oxidoreductase activity"/>
    <property type="evidence" value="ECO:0007669"/>
    <property type="project" value="UniProtKB-ARBA"/>
</dbReference>
<dbReference type="InterPro" id="IPR004480">
    <property type="entry name" value="Monothiol_GRX-rel"/>
</dbReference>
<evidence type="ECO:0000256" key="6">
    <source>
        <dbReference type="ARBA" id="ARBA00067618"/>
    </source>
</evidence>
<keyword evidence="10" id="KW-1185">Reference proteome</keyword>
<evidence type="ECO:0000256" key="4">
    <source>
        <dbReference type="ARBA" id="ARBA00023014"/>
    </source>
</evidence>
<evidence type="ECO:0000256" key="7">
    <source>
        <dbReference type="SAM" id="MobiDB-lite"/>
    </source>
</evidence>
<sequence length="221" mass="24566">MRASTTCMRAISVTARHARANQTWSKTGLLSLSAQPVSRQSMLQIQRRQLSDDSRKKIEQAVAEKPLVVFMKGTPDFPQCGFSRAVVQILEVQGVSPDSMKTYNCLEDQELREGIKEFSSWPTIPQVYIKGEFVGGCDIMLGMHQSGELEKMLQEQGVVSKSSSSSSSSETAIDSIEPRTSLATAQNGFDEVDVEPATRLRIGSPSLMEMSPLTWSWWRWG</sequence>
<evidence type="ECO:0000256" key="3">
    <source>
        <dbReference type="ARBA" id="ARBA00023004"/>
    </source>
</evidence>
<dbReference type="InterPro" id="IPR002109">
    <property type="entry name" value="Glutaredoxin"/>
</dbReference>
<dbReference type="GO" id="GO:0051537">
    <property type="term" value="F:2 iron, 2 sulfur cluster binding"/>
    <property type="evidence" value="ECO:0007669"/>
    <property type="project" value="UniProtKB-KW"/>
</dbReference>
<protein>
    <recommendedName>
        <fullName evidence="6">Monothiol glutaredoxin-5, mitochondrial</fullName>
    </recommendedName>
</protein>
<dbReference type="FunFam" id="3.40.30.10:FF:000005">
    <property type="entry name" value="Glutaredoxin 5"/>
    <property type="match status" value="1"/>
</dbReference>
<dbReference type="PANTHER" id="PTHR10293">
    <property type="entry name" value="GLUTAREDOXIN FAMILY MEMBER"/>
    <property type="match status" value="1"/>
</dbReference>
<evidence type="ECO:0000256" key="5">
    <source>
        <dbReference type="ARBA" id="ARBA00023284"/>
    </source>
</evidence>